<evidence type="ECO:0000256" key="4">
    <source>
        <dbReference type="ARBA" id="ARBA00022884"/>
    </source>
</evidence>
<dbReference type="PANTHER" id="PTHR24009:SF11">
    <property type="entry name" value="ZINC FINGER CCCH DOMAIN-CONTAINING PROTEIN 53-LIKE"/>
    <property type="match status" value="1"/>
</dbReference>
<feature type="region of interest" description="Disordered" evidence="6">
    <location>
        <begin position="110"/>
        <end position="147"/>
    </location>
</feature>
<reference evidence="7" key="2">
    <citation type="journal article" date="2024" name="Plant">
        <title>Genomic evolution and insights into agronomic trait innovations of Sesamum species.</title>
        <authorList>
            <person name="Miao H."/>
            <person name="Wang L."/>
            <person name="Qu L."/>
            <person name="Liu H."/>
            <person name="Sun Y."/>
            <person name="Le M."/>
            <person name="Wang Q."/>
            <person name="Wei S."/>
            <person name="Zheng Y."/>
            <person name="Lin W."/>
            <person name="Duan Y."/>
            <person name="Cao H."/>
            <person name="Xiong S."/>
            <person name="Wang X."/>
            <person name="Wei L."/>
            <person name="Li C."/>
            <person name="Ma Q."/>
            <person name="Ju M."/>
            <person name="Zhao R."/>
            <person name="Li G."/>
            <person name="Mu C."/>
            <person name="Tian Q."/>
            <person name="Mei H."/>
            <person name="Zhang T."/>
            <person name="Gao T."/>
            <person name="Zhang H."/>
        </authorList>
    </citation>
    <scope>NUCLEOTIDE SEQUENCE</scope>
    <source>
        <strain evidence="7">KEN8</strain>
    </source>
</reference>
<evidence type="ECO:0000256" key="3">
    <source>
        <dbReference type="ARBA" id="ARBA00022833"/>
    </source>
</evidence>
<dbReference type="PANTHER" id="PTHR24009">
    <property type="entry name" value="RNA-BINDING (RRM/RBD/RNP MOTIFS)"/>
    <property type="match status" value="1"/>
</dbReference>
<reference evidence="7" key="1">
    <citation type="submission" date="2020-06" db="EMBL/GenBank/DDBJ databases">
        <authorList>
            <person name="Li T."/>
            <person name="Hu X."/>
            <person name="Zhang T."/>
            <person name="Song X."/>
            <person name="Zhang H."/>
            <person name="Dai N."/>
            <person name="Sheng W."/>
            <person name="Hou X."/>
            <person name="Wei L."/>
        </authorList>
    </citation>
    <scope>NUCLEOTIDE SEQUENCE</scope>
    <source>
        <strain evidence="7">KEN8</strain>
        <tissue evidence="7">Leaf</tissue>
    </source>
</reference>
<dbReference type="EMBL" id="JACGWM010000011">
    <property type="protein sequence ID" value="KAL0342843.1"/>
    <property type="molecule type" value="Genomic_DNA"/>
</dbReference>
<protein>
    <submittedName>
        <fullName evidence="7">Uncharacterized protein</fullName>
    </submittedName>
</protein>
<evidence type="ECO:0000313" key="7">
    <source>
        <dbReference type="EMBL" id="KAL0342843.1"/>
    </source>
</evidence>
<keyword evidence="3" id="KW-0862">Zinc</keyword>
<evidence type="ECO:0000256" key="2">
    <source>
        <dbReference type="ARBA" id="ARBA00022771"/>
    </source>
</evidence>
<dbReference type="GO" id="GO:0008270">
    <property type="term" value="F:zinc ion binding"/>
    <property type="evidence" value="ECO:0007669"/>
    <property type="project" value="UniProtKB-KW"/>
</dbReference>
<keyword evidence="1" id="KW-0479">Metal-binding</keyword>
<feature type="non-terminal residue" evidence="7">
    <location>
        <position position="1"/>
    </location>
</feature>
<keyword evidence="2" id="KW-0863">Zinc-finger</keyword>
<keyword evidence="5" id="KW-0238">DNA-binding</keyword>
<keyword evidence="4" id="KW-0694">RNA-binding</keyword>
<evidence type="ECO:0000256" key="6">
    <source>
        <dbReference type="SAM" id="MobiDB-lite"/>
    </source>
</evidence>
<gene>
    <name evidence="7" type="ORF">Scaly_1946900</name>
</gene>
<organism evidence="7">
    <name type="scientific">Sesamum calycinum</name>
    <dbReference type="NCBI Taxonomy" id="2727403"/>
    <lineage>
        <taxon>Eukaryota</taxon>
        <taxon>Viridiplantae</taxon>
        <taxon>Streptophyta</taxon>
        <taxon>Embryophyta</taxon>
        <taxon>Tracheophyta</taxon>
        <taxon>Spermatophyta</taxon>
        <taxon>Magnoliopsida</taxon>
        <taxon>eudicotyledons</taxon>
        <taxon>Gunneridae</taxon>
        <taxon>Pentapetalae</taxon>
        <taxon>asterids</taxon>
        <taxon>lamiids</taxon>
        <taxon>Lamiales</taxon>
        <taxon>Pedaliaceae</taxon>
        <taxon>Sesamum</taxon>
    </lineage>
</organism>
<name>A0AAW2NHZ1_9LAMI</name>
<evidence type="ECO:0000256" key="1">
    <source>
        <dbReference type="ARBA" id="ARBA00022723"/>
    </source>
</evidence>
<proteinExistence type="predicted"/>
<feature type="compositionally biased region" description="Polar residues" evidence="6">
    <location>
        <begin position="117"/>
        <end position="134"/>
    </location>
</feature>
<sequence length="181" mass="20120">SRMLFSPQEMMLRRKLEQEAELQHAIELQGIPYSSPRQSRLLMNQHVTTSSDSINQEESEDACQEAVDEKFVTERTESFANNRANADDSDLEESLEHILPDNLFASPTKSAAEHHTVFSQTSASADDSTPVTIKSSNNTTPGPPGSSPLGMASLKSCYIQMPRYYNAAFTCYALLCYTSRT</sequence>
<accession>A0AAW2NHZ1</accession>
<dbReference type="GO" id="GO:0003677">
    <property type="term" value="F:DNA binding"/>
    <property type="evidence" value="ECO:0007669"/>
    <property type="project" value="UniProtKB-KW"/>
</dbReference>
<comment type="caution">
    <text evidence="7">The sequence shown here is derived from an EMBL/GenBank/DDBJ whole genome shotgun (WGS) entry which is preliminary data.</text>
</comment>
<dbReference type="AlphaFoldDB" id="A0AAW2NHZ1"/>
<dbReference type="GO" id="GO:0003723">
    <property type="term" value="F:RNA binding"/>
    <property type="evidence" value="ECO:0007669"/>
    <property type="project" value="UniProtKB-KW"/>
</dbReference>
<evidence type="ECO:0000256" key="5">
    <source>
        <dbReference type="ARBA" id="ARBA00023125"/>
    </source>
</evidence>